<keyword evidence="2" id="KW-0813">Transport</keyword>
<keyword evidence="8" id="KW-1185">Reference proteome</keyword>
<dbReference type="HAMAP" id="MF_01416">
    <property type="entry name" value="ATP_synth_delta_bact"/>
    <property type="match status" value="1"/>
</dbReference>
<dbReference type="InterPro" id="IPR000711">
    <property type="entry name" value="ATPase_OSCP/dsu"/>
</dbReference>
<gene>
    <name evidence="7" type="primary">atpD</name>
    <name evidence="7" type="ORF">SNAT2548_LOCUS11916</name>
</gene>
<comment type="subcellular location">
    <subcellularLocation>
        <location evidence="1">Membrane</location>
    </subcellularLocation>
</comment>
<dbReference type="Pfam" id="PF00213">
    <property type="entry name" value="OSCP"/>
    <property type="match status" value="1"/>
</dbReference>
<name>A0A812LY94_9DINO</name>
<dbReference type="OrthoDB" id="1262810at2759"/>
<keyword evidence="4" id="KW-0406">Ion transport</keyword>
<protein>
    <submittedName>
        <fullName evidence="7">AtpD protein</fullName>
    </submittedName>
</protein>
<evidence type="ECO:0000313" key="7">
    <source>
        <dbReference type="EMBL" id="CAE7247709.1"/>
    </source>
</evidence>
<keyword evidence="3" id="KW-0375">Hydrogen ion transport</keyword>
<organism evidence="7 8">
    <name type="scientific">Symbiodinium natans</name>
    <dbReference type="NCBI Taxonomy" id="878477"/>
    <lineage>
        <taxon>Eukaryota</taxon>
        <taxon>Sar</taxon>
        <taxon>Alveolata</taxon>
        <taxon>Dinophyceae</taxon>
        <taxon>Suessiales</taxon>
        <taxon>Symbiodiniaceae</taxon>
        <taxon>Symbiodinium</taxon>
    </lineage>
</organism>
<dbReference type="PROSITE" id="PS00389">
    <property type="entry name" value="ATPASE_DELTA"/>
    <property type="match status" value="1"/>
</dbReference>
<dbReference type="Proteomes" id="UP000604046">
    <property type="component" value="Unassembled WGS sequence"/>
</dbReference>
<reference evidence="7" key="1">
    <citation type="submission" date="2021-02" db="EMBL/GenBank/DDBJ databases">
        <authorList>
            <person name="Dougan E. K."/>
            <person name="Rhodes N."/>
            <person name="Thang M."/>
            <person name="Chan C."/>
        </authorList>
    </citation>
    <scope>NUCLEOTIDE SEQUENCE</scope>
</reference>
<proteinExistence type="inferred from homology"/>
<evidence type="ECO:0000256" key="6">
    <source>
        <dbReference type="ARBA" id="ARBA00023310"/>
    </source>
</evidence>
<evidence type="ECO:0000313" key="8">
    <source>
        <dbReference type="Proteomes" id="UP000604046"/>
    </source>
</evidence>
<comment type="caution">
    <text evidence="7">The sequence shown here is derived from an EMBL/GenBank/DDBJ whole genome shotgun (WGS) entry which is preliminary data.</text>
</comment>
<dbReference type="AlphaFoldDB" id="A0A812LY94"/>
<dbReference type="EMBL" id="CAJNDS010001112">
    <property type="protein sequence ID" value="CAE7247709.1"/>
    <property type="molecule type" value="Genomic_DNA"/>
</dbReference>
<dbReference type="InterPro" id="IPR020781">
    <property type="entry name" value="ATPase_OSCP/d_CS"/>
</dbReference>
<evidence type="ECO:0000256" key="5">
    <source>
        <dbReference type="ARBA" id="ARBA00023136"/>
    </source>
</evidence>
<dbReference type="GO" id="GO:0046933">
    <property type="term" value="F:proton-transporting ATP synthase activity, rotational mechanism"/>
    <property type="evidence" value="ECO:0007669"/>
    <property type="project" value="InterPro"/>
</dbReference>
<evidence type="ECO:0000256" key="4">
    <source>
        <dbReference type="ARBA" id="ARBA00023065"/>
    </source>
</evidence>
<evidence type="ECO:0000256" key="2">
    <source>
        <dbReference type="ARBA" id="ARBA00022448"/>
    </source>
</evidence>
<evidence type="ECO:0000256" key="1">
    <source>
        <dbReference type="ARBA" id="ARBA00004370"/>
    </source>
</evidence>
<dbReference type="PANTHER" id="PTHR11910">
    <property type="entry name" value="ATP SYNTHASE DELTA CHAIN"/>
    <property type="match status" value="1"/>
</dbReference>
<evidence type="ECO:0000256" key="3">
    <source>
        <dbReference type="ARBA" id="ARBA00022781"/>
    </source>
</evidence>
<dbReference type="GO" id="GO:0016020">
    <property type="term" value="C:membrane"/>
    <property type="evidence" value="ECO:0007669"/>
    <property type="project" value="UniProtKB-SubCell"/>
</dbReference>
<sequence length="251" mass="28085">MARTMGVAVLSVAVSRSFCKLLCGRNRPYAAIVFFHGSEVMCFMGRLAFTPQQGQANQQRSLTQRQALREAGQAKEEDAAVMADILKIKSFYEDETIFEELSLVQNDFNLTEVERAEKILDMVKPLKSTVTPKFVKFLAKKMRLKGLKAICLEYVQSAYFKESVAPVKVTSAVRLSEAQKEKIIEKMKVKCETDSIKLIEEVDGNLISGFKLEWGYIDPEKLDAPSHGVDLSLRNILNKKALQVGGLVDAL</sequence>
<keyword evidence="5" id="KW-0472">Membrane</keyword>
<keyword evidence="6" id="KW-0066">ATP synthesis</keyword>
<accession>A0A812LY94</accession>